<feature type="signal peptide" evidence="1">
    <location>
        <begin position="1"/>
        <end position="32"/>
    </location>
</feature>
<gene>
    <name evidence="2" type="ORF">CDL15_Pgr006758</name>
</gene>
<evidence type="ECO:0000313" key="3">
    <source>
        <dbReference type="Proteomes" id="UP000197138"/>
    </source>
</evidence>
<proteinExistence type="predicted"/>
<comment type="caution">
    <text evidence="2">The sequence shown here is derived from an EMBL/GenBank/DDBJ whole genome shotgun (WGS) entry which is preliminary data.</text>
</comment>
<sequence length="88" mass="9728">MISILWAYQVSIVTSRVLVWLRFSLLLEDTNAVDNRSSRTAVTSQADASKSACSEFQDAIELSYSGLIQFHAFTKPVLFKLVPSSSLA</sequence>
<organism evidence="2 3">
    <name type="scientific">Punica granatum</name>
    <name type="common">Pomegranate</name>
    <dbReference type="NCBI Taxonomy" id="22663"/>
    <lineage>
        <taxon>Eukaryota</taxon>
        <taxon>Viridiplantae</taxon>
        <taxon>Streptophyta</taxon>
        <taxon>Embryophyta</taxon>
        <taxon>Tracheophyta</taxon>
        <taxon>Spermatophyta</taxon>
        <taxon>Magnoliopsida</taxon>
        <taxon>eudicotyledons</taxon>
        <taxon>Gunneridae</taxon>
        <taxon>Pentapetalae</taxon>
        <taxon>rosids</taxon>
        <taxon>malvids</taxon>
        <taxon>Myrtales</taxon>
        <taxon>Lythraceae</taxon>
        <taxon>Punica</taxon>
    </lineage>
</organism>
<evidence type="ECO:0000313" key="2">
    <source>
        <dbReference type="EMBL" id="OWM80728.1"/>
    </source>
</evidence>
<dbReference type="Proteomes" id="UP000197138">
    <property type="component" value="Unassembled WGS sequence"/>
</dbReference>
<dbReference type="EMBL" id="MTKT01002214">
    <property type="protein sequence ID" value="OWM80728.1"/>
    <property type="molecule type" value="Genomic_DNA"/>
</dbReference>
<dbReference type="AlphaFoldDB" id="A0A218X7F8"/>
<reference evidence="3" key="1">
    <citation type="journal article" date="2017" name="Plant J.">
        <title>The pomegranate (Punica granatum L.) genome and the genomics of punicalagin biosynthesis.</title>
        <authorList>
            <person name="Qin G."/>
            <person name="Xu C."/>
            <person name="Ming R."/>
            <person name="Tang H."/>
            <person name="Guyot R."/>
            <person name="Kramer E.M."/>
            <person name="Hu Y."/>
            <person name="Yi X."/>
            <person name="Qi Y."/>
            <person name="Xu X."/>
            <person name="Gao Z."/>
            <person name="Pan H."/>
            <person name="Jian J."/>
            <person name="Tian Y."/>
            <person name="Yue Z."/>
            <person name="Xu Y."/>
        </authorList>
    </citation>
    <scope>NUCLEOTIDE SEQUENCE [LARGE SCALE GENOMIC DNA]</scope>
    <source>
        <strain evidence="3">cv. Dabenzi</strain>
    </source>
</reference>
<evidence type="ECO:0000256" key="1">
    <source>
        <dbReference type="SAM" id="SignalP"/>
    </source>
</evidence>
<feature type="chain" id="PRO_5012533004" evidence="1">
    <location>
        <begin position="33"/>
        <end position="88"/>
    </location>
</feature>
<accession>A0A218X7F8</accession>
<keyword evidence="1" id="KW-0732">Signal</keyword>
<name>A0A218X7F8_PUNGR</name>
<protein>
    <submittedName>
        <fullName evidence="2">Uncharacterized protein</fullName>
    </submittedName>
</protein>